<keyword evidence="3 6" id="KW-0489">Methyltransferase</keyword>
<evidence type="ECO:0000256" key="4">
    <source>
        <dbReference type="ARBA" id="ARBA00022679"/>
    </source>
</evidence>
<evidence type="ECO:0000256" key="1">
    <source>
        <dbReference type="ARBA" id="ARBA00003907"/>
    </source>
</evidence>
<organism evidence="7 8">
    <name type="scientific">Mycolicibacterium arseniciresistens</name>
    <dbReference type="NCBI Taxonomy" id="3062257"/>
    <lineage>
        <taxon>Bacteria</taxon>
        <taxon>Bacillati</taxon>
        <taxon>Actinomycetota</taxon>
        <taxon>Actinomycetes</taxon>
        <taxon>Mycobacteriales</taxon>
        <taxon>Mycobacteriaceae</taxon>
        <taxon>Mycolicibacterium</taxon>
    </lineage>
</organism>
<proteinExistence type="inferred from homology"/>
<dbReference type="RefSeq" id="WP_302915080.1">
    <property type="nucleotide sequence ID" value="NZ_JAUMSQ010000133.1"/>
</dbReference>
<evidence type="ECO:0000313" key="8">
    <source>
        <dbReference type="Proteomes" id="UP001168823"/>
    </source>
</evidence>
<comment type="function">
    <text evidence="1 6">Exhibits S-adenosyl-L-methionine-dependent methyltransferase activity.</text>
</comment>
<name>A0ABT8UIB7_9MYCO</name>
<dbReference type="PANTHER" id="PTHR43619:SF2">
    <property type="entry name" value="S-ADENOSYL-L-METHIONINE-DEPENDENT METHYLTRANSFERASES SUPERFAMILY PROTEIN"/>
    <property type="match status" value="1"/>
</dbReference>
<comment type="similarity">
    <text evidence="2 6">Belongs to the UPF0677 family.</text>
</comment>
<evidence type="ECO:0000256" key="2">
    <source>
        <dbReference type="ARBA" id="ARBA00008138"/>
    </source>
</evidence>
<dbReference type="GO" id="GO:0032259">
    <property type="term" value="P:methylation"/>
    <property type="evidence" value="ECO:0007669"/>
    <property type="project" value="UniProtKB-KW"/>
</dbReference>
<evidence type="ECO:0000313" key="7">
    <source>
        <dbReference type="EMBL" id="MDO3637523.1"/>
    </source>
</evidence>
<dbReference type="InterPro" id="IPR029063">
    <property type="entry name" value="SAM-dependent_MTases_sf"/>
</dbReference>
<dbReference type="SUPFAM" id="SSF53335">
    <property type="entry name" value="S-adenosyl-L-methionine-dependent methyltransferases"/>
    <property type="match status" value="1"/>
</dbReference>
<reference evidence="7" key="1">
    <citation type="submission" date="2023-07" db="EMBL/GenBank/DDBJ databases">
        <title>Mycolicibacterium sp. nov., a novel bacterial species.</title>
        <authorList>
            <person name="Cao Y."/>
        </authorList>
    </citation>
    <scope>NUCLEOTIDE SEQUENCE</scope>
    <source>
        <strain evidence="7">KC 300</strain>
    </source>
</reference>
<dbReference type="PANTHER" id="PTHR43619">
    <property type="entry name" value="S-ADENOSYL-L-METHIONINE-DEPENDENT METHYLTRANSFERASE YKTD-RELATED"/>
    <property type="match status" value="1"/>
</dbReference>
<protein>
    <recommendedName>
        <fullName evidence="6">S-adenosyl-L-methionine-dependent methyltransferase</fullName>
        <ecNumber evidence="6">2.1.1.-</ecNumber>
    </recommendedName>
</protein>
<dbReference type="EMBL" id="JAUMSQ010000133">
    <property type="protein sequence ID" value="MDO3637523.1"/>
    <property type="molecule type" value="Genomic_DNA"/>
</dbReference>
<dbReference type="Pfam" id="PF04072">
    <property type="entry name" value="LCM"/>
    <property type="match status" value="1"/>
</dbReference>
<dbReference type="Proteomes" id="UP001168823">
    <property type="component" value="Unassembled WGS sequence"/>
</dbReference>
<keyword evidence="4 7" id="KW-0808">Transferase</keyword>
<evidence type="ECO:0000256" key="6">
    <source>
        <dbReference type="RuleBase" id="RU362030"/>
    </source>
</evidence>
<evidence type="ECO:0000256" key="3">
    <source>
        <dbReference type="ARBA" id="ARBA00022603"/>
    </source>
</evidence>
<gene>
    <name evidence="7" type="ORF">Q2100_17405</name>
</gene>
<dbReference type="GO" id="GO:0008168">
    <property type="term" value="F:methyltransferase activity"/>
    <property type="evidence" value="ECO:0007669"/>
    <property type="project" value="UniProtKB-KW"/>
</dbReference>
<keyword evidence="8" id="KW-1185">Reference proteome</keyword>
<dbReference type="NCBIfam" id="TIGR00027">
    <property type="entry name" value="mthyl_TIGR00027"/>
    <property type="match status" value="1"/>
</dbReference>
<accession>A0ABT8UIB7</accession>
<keyword evidence="5 6" id="KW-0949">S-adenosyl-L-methionine</keyword>
<dbReference type="Gene3D" id="3.40.50.150">
    <property type="entry name" value="Vaccinia Virus protein VP39"/>
    <property type="match status" value="1"/>
</dbReference>
<dbReference type="InterPro" id="IPR007213">
    <property type="entry name" value="Ppm1/Ppm2/Tcmp"/>
</dbReference>
<dbReference type="EC" id="2.1.1.-" evidence="6"/>
<evidence type="ECO:0000256" key="5">
    <source>
        <dbReference type="ARBA" id="ARBA00022691"/>
    </source>
</evidence>
<comment type="caution">
    <text evidence="7">The sequence shown here is derived from an EMBL/GenBank/DDBJ whole genome shotgun (WGS) entry which is preliminary data.</text>
</comment>
<sequence>MARTDSDTWSITEGVGPTALGVAMARAGESSAGCPLFDDPFAQVFIDAAVALGWELPTGAMAERIRAVSGYAASRTKWFDEFFIAAGAHGVEQSVILGAGLDSRAWRMPWVSGSVVYEIDQPQVLEFKLDVLRTHGAEPNARYVPVPVDLRQDWPKALRDAGFDATQPAAWSAEGLLPYLPAEGQDRLFAQIIEMAVPSSRIAVESFGAAFFDPANLAARREQLRRLREDSGDDGPDIEDLWFVEERTDVAQWLTAQGWEVTSIDARRLMDRYDRCTPDDAEDAFPNTVFVDARLSSAASTGPIAAIA</sequence>
<dbReference type="InterPro" id="IPR011610">
    <property type="entry name" value="SAM_mthyl_Trfase_ML2640-like"/>
</dbReference>